<gene>
    <name evidence="1" type="ORF">acsn021_16270</name>
</gene>
<dbReference type="KEGG" id="acel:acsn021_16270"/>
<dbReference type="InterPro" id="IPR029058">
    <property type="entry name" value="AB_hydrolase_fold"/>
</dbReference>
<accession>A0A6S6R4R9</accession>
<dbReference type="GO" id="GO:0016787">
    <property type="term" value="F:hydrolase activity"/>
    <property type="evidence" value="ECO:0007669"/>
    <property type="project" value="InterPro"/>
</dbReference>
<dbReference type="Gene3D" id="3.40.50.1820">
    <property type="entry name" value="alpha/beta hydrolase"/>
    <property type="match status" value="1"/>
</dbReference>
<evidence type="ECO:0000313" key="1">
    <source>
        <dbReference type="EMBL" id="BCJ94058.1"/>
    </source>
</evidence>
<keyword evidence="2" id="KW-1185">Reference proteome</keyword>
<evidence type="ECO:0000313" key="2">
    <source>
        <dbReference type="Proteomes" id="UP000515561"/>
    </source>
</evidence>
<proteinExistence type="predicted"/>
<dbReference type="EMBL" id="AP023367">
    <property type="protein sequence ID" value="BCJ94058.1"/>
    <property type="molecule type" value="Genomic_DNA"/>
</dbReference>
<dbReference type="InterPro" id="IPR029059">
    <property type="entry name" value="AB_hydrolase_5"/>
</dbReference>
<dbReference type="Pfam" id="PF12695">
    <property type="entry name" value="Abhydrolase_5"/>
    <property type="match status" value="1"/>
</dbReference>
<dbReference type="SUPFAM" id="SSF53474">
    <property type="entry name" value="alpha/beta-Hydrolases"/>
    <property type="match status" value="1"/>
</dbReference>
<dbReference type="RefSeq" id="WP_184094389.1">
    <property type="nucleotide sequence ID" value="NZ_AP023367.1"/>
</dbReference>
<dbReference type="Proteomes" id="UP000515561">
    <property type="component" value="Chromosome"/>
</dbReference>
<organism evidence="1 2">
    <name type="scientific">Anaerocolumna cellulosilytica</name>
    <dbReference type="NCBI Taxonomy" id="433286"/>
    <lineage>
        <taxon>Bacteria</taxon>
        <taxon>Bacillati</taxon>
        <taxon>Bacillota</taxon>
        <taxon>Clostridia</taxon>
        <taxon>Lachnospirales</taxon>
        <taxon>Lachnospiraceae</taxon>
        <taxon>Anaerocolumna</taxon>
    </lineage>
</organism>
<reference evidence="1 2" key="1">
    <citation type="journal article" date="2016" name="Int. J. Syst. Evol. Microbiol.">
        <title>Descriptions of Anaerotaenia torta gen. nov., sp. nov. and Anaerocolumna cellulosilytica gen. nov., sp. nov. isolated from a methanogenic reactor of cattle waste.</title>
        <authorList>
            <person name="Uek A."/>
            <person name="Ohtaki Y."/>
            <person name="Kaku N."/>
            <person name="Ueki K."/>
        </authorList>
    </citation>
    <scope>NUCLEOTIDE SEQUENCE [LARGE SCALE GENOMIC DNA]</scope>
    <source>
        <strain evidence="1 2">SN021</strain>
    </source>
</reference>
<protein>
    <submittedName>
        <fullName evidence="1">Thioesterase</fullName>
    </submittedName>
</protein>
<name>A0A6S6R4R9_9FIRM</name>
<dbReference type="AlphaFoldDB" id="A0A6S6R4R9"/>
<sequence>MIKKSKGRKFLVVISLLLLLSFIAFALWAMLPHRTMEAAKEALKSDETVAVQNGTYIHLKPLVNRKKIGIIMYPGARVDAEAYAVLGKKLAREGMDVFILKMPLRIAFFGVNAADRILNEHKDELSTWYIGGHSLGGVVAANYAVDHQETIDGVIFLASYPVKGKDFKNADLRYLQIFASKDGFVTKEDRENGAALLPAERIVYTIEGGNHEQFGYYGHQKGDGIPDITREEQHEVIKEQISAFVLN</sequence>